<gene>
    <name evidence="2" type="ORF">MSAN_01024400</name>
</gene>
<feature type="transmembrane region" description="Helical" evidence="1">
    <location>
        <begin position="146"/>
        <end position="166"/>
    </location>
</feature>
<keyword evidence="1" id="KW-0812">Transmembrane</keyword>
<organism evidence="2 3">
    <name type="scientific">Mycena sanguinolenta</name>
    <dbReference type="NCBI Taxonomy" id="230812"/>
    <lineage>
        <taxon>Eukaryota</taxon>
        <taxon>Fungi</taxon>
        <taxon>Dikarya</taxon>
        <taxon>Basidiomycota</taxon>
        <taxon>Agaricomycotina</taxon>
        <taxon>Agaricomycetes</taxon>
        <taxon>Agaricomycetidae</taxon>
        <taxon>Agaricales</taxon>
        <taxon>Marasmiineae</taxon>
        <taxon>Mycenaceae</taxon>
        <taxon>Mycena</taxon>
    </lineage>
</organism>
<reference evidence="2" key="1">
    <citation type="submission" date="2020-05" db="EMBL/GenBank/DDBJ databases">
        <title>Mycena genomes resolve the evolution of fungal bioluminescence.</title>
        <authorList>
            <person name="Tsai I.J."/>
        </authorList>
    </citation>
    <scope>NUCLEOTIDE SEQUENCE</scope>
    <source>
        <strain evidence="2">160909Yilan</strain>
    </source>
</reference>
<feature type="transmembrane region" description="Helical" evidence="1">
    <location>
        <begin position="58"/>
        <end position="80"/>
    </location>
</feature>
<keyword evidence="1" id="KW-1133">Transmembrane helix</keyword>
<dbReference type="OrthoDB" id="2935283at2759"/>
<proteinExistence type="predicted"/>
<keyword evidence="3" id="KW-1185">Reference proteome</keyword>
<feature type="transmembrane region" description="Helical" evidence="1">
    <location>
        <begin position="20"/>
        <end position="38"/>
    </location>
</feature>
<accession>A0A8H7D6Y6</accession>
<evidence type="ECO:0000256" key="1">
    <source>
        <dbReference type="SAM" id="Phobius"/>
    </source>
</evidence>
<comment type="caution">
    <text evidence="2">The sequence shown here is derived from an EMBL/GenBank/DDBJ whole genome shotgun (WGS) entry which is preliminary data.</text>
</comment>
<protein>
    <submittedName>
        <fullName evidence="2">Uncharacterized protein</fullName>
    </submittedName>
</protein>
<feature type="transmembrane region" description="Helical" evidence="1">
    <location>
        <begin position="92"/>
        <end position="112"/>
    </location>
</feature>
<dbReference type="EMBL" id="JACAZH010000007">
    <property type="protein sequence ID" value="KAF7363670.1"/>
    <property type="molecule type" value="Genomic_DNA"/>
</dbReference>
<name>A0A8H7D6Y6_9AGAR</name>
<dbReference type="AlphaFoldDB" id="A0A8H7D6Y6"/>
<sequence>MALFRCRKFLGCLSLRTGVWLLALLAILVGGLGSAGSWLEVSWMAQHPLALRQKVATIIQAGVFSLLFLLSFLGFFAALAHKRGVVYIYSKFVFIHAPLIAIALAITLITTIDPDSSPDAVKTCLNGTTSTIISQFCNHGLSLVHILPIALLGAAVLIQFSAWIVASSYGEERDRKVDFTDSDLESSRSMLYPESPFAARR</sequence>
<keyword evidence="1" id="KW-0472">Membrane</keyword>
<evidence type="ECO:0000313" key="2">
    <source>
        <dbReference type="EMBL" id="KAF7363670.1"/>
    </source>
</evidence>
<dbReference type="Proteomes" id="UP000623467">
    <property type="component" value="Unassembled WGS sequence"/>
</dbReference>
<evidence type="ECO:0000313" key="3">
    <source>
        <dbReference type="Proteomes" id="UP000623467"/>
    </source>
</evidence>